<evidence type="ECO:0000313" key="1">
    <source>
        <dbReference type="EMBL" id="SMD27359.1"/>
    </source>
</evidence>
<evidence type="ECO:0000313" key="2">
    <source>
        <dbReference type="Proteomes" id="UP000192674"/>
    </source>
</evidence>
<keyword evidence="2" id="KW-1185">Reference proteome</keyword>
<protein>
    <submittedName>
        <fullName evidence="1">Uncharacterized protein</fullName>
    </submittedName>
</protein>
<accession>A0A1W2FZG7</accession>
<dbReference type="EMBL" id="FWXV01000023">
    <property type="protein sequence ID" value="SMD27359.1"/>
    <property type="molecule type" value="Genomic_DNA"/>
</dbReference>
<name>A0A1W2FZG7_KIBAR</name>
<sequence length="118" mass="12794">MVDQALAFLGTCAVDGKPLSPSRLVDPEWHAFVLHTREYREFCHRVAGRFIDHVPTDEARAGAGEPAMALHRTVEAIRAAGYVVDPELWFASGQAKCTQCHNGCADDPPPPPAAESTL</sequence>
<organism evidence="1 2">
    <name type="scientific">Kibdelosporangium aridum</name>
    <dbReference type="NCBI Taxonomy" id="2030"/>
    <lineage>
        <taxon>Bacteria</taxon>
        <taxon>Bacillati</taxon>
        <taxon>Actinomycetota</taxon>
        <taxon>Actinomycetes</taxon>
        <taxon>Pseudonocardiales</taxon>
        <taxon>Pseudonocardiaceae</taxon>
        <taxon>Kibdelosporangium</taxon>
    </lineage>
</organism>
<reference evidence="1 2" key="1">
    <citation type="submission" date="2017-04" db="EMBL/GenBank/DDBJ databases">
        <authorList>
            <person name="Afonso C.L."/>
            <person name="Miller P.J."/>
            <person name="Scott M.A."/>
            <person name="Spackman E."/>
            <person name="Goraichik I."/>
            <person name="Dimitrov K.M."/>
            <person name="Suarez D.L."/>
            <person name="Swayne D.E."/>
        </authorList>
    </citation>
    <scope>NUCLEOTIDE SEQUENCE [LARGE SCALE GENOMIC DNA]</scope>
    <source>
        <strain evidence="1 2">DSM 43828</strain>
    </source>
</reference>
<gene>
    <name evidence="1" type="ORF">SAMN05661093_10962</name>
</gene>
<proteinExistence type="predicted"/>
<dbReference type="AlphaFoldDB" id="A0A1W2FZG7"/>
<dbReference type="Proteomes" id="UP000192674">
    <property type="component" value="Unassembled WGS sequence"/>
</dbReference>